<protein>
    <submittedName>
        <fullName evidence="1">Uncharacterized protein</fullName>
    </submittedName>
</protein>
<sequence>MSKLPKCEQDFQDEYERWKRESASINDYEACQGAFKSWIAPFLEERDFGYAALQRRCRLLSIKPVPGPKPEGESQASLPSYNDACNEGKMEEEIDQLMEAYWMSNRTLLSMEETIPLASNAMEIYLFRTFNDREGRPYSWVMDRATCADTGIPTKRRKSVYTAIAQLNVLAVSKFCTATIPIRAFQRQLSKAGRDGKTRSWKVGKVQL</sequence>
<dbReference type="RefSeq" id="XP_015400823.1">
    <property type="nucleotide sequence ID" value="XM_015556886.1"/>
</dbReference>
<dbReference type="OrthoDB" id="4467841at2759"/>
<dbReference type="Proteomes" id="UP000037505">
    <property type="component" value="Unassembled WGS sequence"/>
</dbReference>
<gene>
    <name evidence="1" type="ORF">ANOM_011630</name>
</gene>
<dbReference type="GeneID" id="26813434"/>
<reference evidence="1 2" key="1">
    <citation type="submission" date="2014-06" db="EMBL/GenBank/DDBJ databases">
        <title>The Genome of the Aflatoxigenic Filamentous Fungus Aspergillus nomius.</title>
        <authorList>
            <person name="Moore M.G."/>
            <person name="Shannon B.M."/>
            <person name="Brian M.M."/>
        </authorList>
    </citation>
    <scope>NUCLEOTIDE SEQUENCE [LARGE SCALE GENOMIC DNA]</scope>
    <source>
        <strain evidence="1 2">NRRL 13137</strain>
    </source>
</reference>
<dbReference type="AlphaFoldDB" id="A0A0L1IKV5"/>
<accession>A0A0L1IKV5</accession>
<comment type="caution">
    <text evidence="1">The sequence shown here is derived from an EMBL/GenBank/DDBJ whole genome shotgun (WGS) entry which is preliminary data.</text>
</comment>
<proteinExistence type="predicted"/>
<dbReference type="STRING" id="1509407.A0A0L1IKV5"/>
<evidence type="ECO:0000313" key="2">
    <source>
        <dbReference type="Proteomes" id="UP000037505"/>
    </source>
</evidence>
<organism evidence="1 2">
    <name type="scientific">Aspergillus nomiae NRRL (strain ATCC 15546 / NRRL 13137 / CBS 260.88 / M93)</name>
    <dbReference type="NCBI Taxonomy" id="1509407"/>
    <lineage>
        <taxon>Eukaryota</taxon>
        <taxon>Fungi</taxon>
        <taxon>Dikarya</taxon>
        <taxon>Ascomycota</taxon>
        <taxon>Pezizomycotina</taxon>
        <taxon>Eurotiomycetes</taxon>
        <taxon>Eurotiomycetidae</taxon>
        <taxon>Eurotiales</taxon>
        <taxon>Aspergillaceae</taxon>
        <taxon>Aspergillus</taxon>
        <taxon>Aspergillus subgen. Circumdati</taxon>
    </lineage>
</organism>
<evidence type="ECO:0000313" key="1">
    <source>
        <dbReference type="EMBL" id="KNG79900.1"/>
    </source>
</evidence>
<keyword evidence="2" id="KW-1185">Reference proteome</keyword>
<dbReference type="EMBL" id="JNOM01000826">
    <property type="protein sequence ID" value="KNG79900.1"/>
    <property type="molecule type" value="Genomic_DNA"/>
</dbReference>
<name>A0A0L1IKV5_ASPN3</name>